<proteinExistence type="predicted"/>
<accession>A0A1H0KIJ9</accession>
<evidence type="ECO:0000313" key="1">
    <source>
        <dbReference type="EMBL" id="SDO55600.1"/>
    </source>
</evidence>
<dbReference type="STRING" id="1005944.SAMN05192576_0041"/>
<dbReference type="RefSeq" id="WP_091026785.1">
    <property type="nucleotide sequence ID" value="NZ_BKAE01000015.1"/>
</dbReference>
<protein>
    <submittedName>
        <fullName evidence="1">Uncharacterized protein</fullName>
    </submittedName>
</protein>
<name>A0A1H0KIJ9_9ACTN</name>
<dbReference type="PROSITE" id="PS51257">
    <property type="entry name" value="PROKAR_LIPOPROTEIN"/>
    <property type="match status" value="1"/>
</dbReference>
<sequence length="209" mass="22409">MVRSFVSCVVSCLVLVLLAGGLAGCSLPEEKPDRQHRIDAGPLSALPPGVRFHRETGGTRLVTFGAVTLCSAESGADIRLDGVRYQAEPAPLVISPWLRVVPAAVHRDGGAPFDWRPLLVATGYPGHLRGGTWLGTYEKDVADFRVDQVCLGASDLDSRRIELVTALKVGRQGTAVKKMFVDYHVGETRYTLLIPGQQVVCGSVVKSAC</sequence>
<gene>
    <name evidence="1" type="ORF">SAMN05192576_0041</name>
</gene>
<dbReference type="EMBL" id="FNIC01000010">
    <property type="protein sequence ID" value="SDO55600.1"/>
    <property type="molecule type" value="Genomic_DNA"/>
</dbReference>
<dbReference type="Proteomes" id="UP000199004">
    <property type="component" value="Unassembled WGS sequence"/>
</dbReference>
<reference evidence="1 2" key="1">
    <citation type="submission" date="2016-10" db="EMBL/GenBank/DDBJ databases">
        <authorList>
            <person name="de Groot N.N."/>
        </authorList>
    </citation>
    <scope>NUCLEOTIDE SEQUENCE [LARGE SCALE GENOMIC DNA]</scope>
    <source>
        <strain evidence="1 2">CGMCC 1.11147</strain>
    </source>
</reference>
<dbReference type="AlphaFoldDB" id="A0A1H0KIJ9"/>
<dbReference type="OrthoDB" id="9797931at2"/>
<organism evidence="1 2">
    <name type="scientific">Nocardioides szechwanensis</name>
    <dbReference type="NCBI Taxonomy" id="1005944"/>
    <lineage>
        <taxon>Bacteria</taxon>
        <taxon>Bacillati</taxon>
        <taxon>Actinomycetota</taxon>
        <taxon>Actinomycetes</taxon>
        <taxon>Propionibacteriales</taxon>
        <taxon>Nocardioidaceae</taxon>
        <taxon>Nocardioides</taxon>
    </lineage>
</organism>
<evidence type="ECO:0000313" key="2">
    <source>
        <dbReference type="Proteomes" id="UP000199004"/>
    </source>
</evidence>
<keyword evidence="2" id="KW-1185">Reference proteome</keyword>